<proteinExistence type="predicted"/>
<keyword evidence="2" id="KW-1185">Reference proteome</keyword>
<organism evidence="1 2">
    <name type="scientific">Cetraspora pellucida</name>
    <dbReference type="NCBI Taxonomy" id="1433469"/>
    <lineage>
        <taxon>Eukaryota</taxon>
        <taxon>Fungi</taxon>
        <taxon>Fungi incertae sedis</taxon>
        <taxon>Mucoromycota</taxon>
        <taxon>Glomeromycotina</taxon>
        <taxon>Glomeromycetes</taxon>
        <taxon>Diversisporales</taxon>
        <taxon>Gigasporaceae</taxon>
        <taxon>Cetraspora</taxon>
    </lineage>
</organism>
<evidence type="ECO:0000313" key="2">
    <source>
        <dbReference type="Proteomes" id="UP000789366"/>
    </source>
</evidence>
<evidence type="ECO:0000313" key="1">
    <source>
        <dbReference type="EMBL" id="CAG8687713.1"/>
    </source>
</evidence>
<reference evidence="1" key="1">
    <citation type="submission" date="2021-06" db="EMBL/GenBank/DDBJ databases">
        <authorList>
            <person name="Kallberg Y."/>
            <person name="Tangrot J."/>
            <person name="Rosling A."/>
        </authorList>
    </citation>
    <scope>NUCLEOTIDE SEQUENCE</scope>
    <source>
        <strain evidence="1">28 12/20/2015</strain>
    </source>
</reference>
<dbReference type="EMBL" id="CAJVPW010020086">
    <property type="protein sequence ID" value="CAG8687713.1"/>
    <property type="molecule type" value="Genomic_DNA"/>
</dbReference>
<sequence length="931" mass="105612">MAENTESTSWVPLPKFGYGFAIYPFTPGSRNNSSDSTKDESVSDGVTISDATSISSANSNLNSNSPITSYQVTLEIGDEVYVFEEQGAWYRGYVVSQLHQTEEPQVYVGIFPINHVYIKEYLDYVELQAAELKSSDTASSVSEKNTRPPPPLPSLECGDDTISGKTEPLVDEIASTVREWSSLLPKYLDERKYSMFRTVKDQINDLLQGRRQLLAQTLSQDELSKLRKELVNKLVVGNLIQELDIIVRDPEKGFLADETNISAIRLYQLQAQLSLLNMDKTKSDSLLMSPTITSPGLQSLYNPTSTDSTSYAPKFYHIFLDLKAWVASISSPGEFTELYFSLYTKSDSRFITEEYFIVLNHNGVPKDESKIGKIRTLFIDLSPHDIQEQVYLLCRIVRTGSMKMIDKDLSKETGAMTSLFSKTLKDSDNTDQNSIVSTKFSSQTFRRPFGCAVLEISHLLQGKEKETFSEHVMQIYVPVQESTFATLHEDIIHSRVKEFEKSPRAEMISVSIRPYCGESATIIKENTALLQDIPITSRLGFADVVFPGDTRNEIYLRFLSGDFTQGRSATSRNIQITVEVKLDTGETLENAISQGSGEPRVTHFDSLVFYHSNNPTWGELIKLNIPIELFEHAHIFMTFRHRSTKDKKEDKIFAFAYMPLFQENQAFISDGKHNYTQNEVLLKLLNWEKQLVSDMNEMISVLKKFTFVGEVEIVKFLQDIFDALFGILISSINQQGELDDLIFNALVTILGIVSDRRFMNFRPVLDVYIEKHFSCAAASSSLIRSMNRLISEPATPENAQNLRSAIKVWQYIFKIIIRSRELQRTKETNMGLSGDYVEEQFKKGLYDLFKSIDRLMSITTPQSIIGTQTLALQHFASIFADLGKCFEPEDLVQISIRFTESVRLPKGKLLAYKLLVILQFCRGPLFENVES</sequence>
<gene>
    <name evidence="1" type="ORF">SPELUC_LOCUS10583</name>
</gene>
<comment type="caution">
    <text evidence="1">The sequence shown here is derived from an EMBL/GenBank/DDBJ whole genome shotgun (WGS) entry which is preliminary data.</text>
</comment>
<feature type="non-terminal residue" evidence="1">
    <location>
        <position position="931"/>
    </location>
</feature>
<accession>A0ACA9P6U8</accession>
<dbReference type="Proteomes" id="UP000789366">
    <property type="component" value="Unassembled WGS sequence"/>
</dbReference>
<name>A0ACA9P6U8_9GLOM</name>
<protein>
    <submittedName>
        <fullName evidence="1">15969_t:CDS:1</fullName>
    </submittedName>
</protein>